<accession>A0A0A1GYK7</accession>
<dbReference type="NCBIfam" id="TIGR00739">
    <property type="entry name" value="yajC"/>
    <property type="match status" value="1"/>
</dbReference>
<evidence type="ECO:0000256" key="2">
    <source>
        <dbReference type="ARBA" id="ARBA00006742"/>
    </source>
</evidence>
<keyword evidence="9 11" id="KW-0472">Membrane</keyword>
<dbReference type="Proteomes" id="UP000031620">
    <property type="component" value="Chromosome"/>
</dbReference>
<feature type="region of interest" description="Disordered" evidence="10">
    <location>
        <begin position="89"/>
        <end position="130"/>
    </location>
</feature>
<keyword evidence="6" id="KW-0653">Protein transport</keyword>
<evidence type="ECO:0000256" key="7">
    <source>
        <dbReference type="ARBA" id="ARBA00022989"/>
    </source>
</evidence>
<dbReference type="PANTHER" id="PTHR33909">
    <property type="entry name" value="SEC TRANSLOCON ACCESSORY COMPLEX SUBUNIT YAJC"/>
    <property type="match status" value="1"/>
</dbReference>
<evidence type="ECO:0000256" key="6">
    <source>
        <dbReference type="ARBA" id="ARBA00022927"/>
    </source>
</evidence>
<dbReference type="AlphaFoldDB" id="A0A0A1GYK7"/>
<protein>
    <submittedName>
        <fullName evidence="12">Preprotein translocase subunit YajC</fullName>
    </submittedName>
</protein>
<dbReference type="EMBL" id="AP014680">
    <property type="protein sequence ID" value="BAP86044.1"/>
    <property type="molecule type" value="Genomic_DNA"/>
</dbReference>
<keyword evidence="7 11" id="KW-1133">Transmembrane helix</keyword>
<reference evidence="12 13" key="1">
    <citation type="submission" date="2014-11" db="EMBL/GenBank/DDBJ databases">
        <title>Complete genome sequence and analysis of Lactobacillus hokkaidonensis LOOC260T.</title>
        <authorList>
            <person name="Tanizawa Y."/>
            <person name="Tohno M."/>
            <person name="Kaminuma E."/>
            <person name="Nakamura Y."/>
            <person name="Arita M."/>
        </authorList>
    </citation>
    <scope>NUCLEOTIDE SEQUENCE [LARGE SCALE GENOMIC DNA]</scope>
    <source>
        <strain evidence="12 13">LOOC260</strain>
    </source>
</reference>
<dbReference type="Pfam" id="PF02699">
    <property type="entry name" value="YajC"/>
    <property type="match status" value="1"/>
</dbReference>
<dbReference type="RefSeq" id="WP_041094077.1">
    <property type="nucleotide sequence ID" value="NZ_AP014680.1"/>
</dbReference>
<sequence length="130" mass="13747">MQGMSGILIIVVMVALMYFMMIRPQQRQRSKHQEMVSKLAKGDKVITIGRLHGVIDEVNNANKTVVLDCEGIFLTFDIAAIASVTPAETEAPASVEAPSSAAPESAAAKVEDQSAASEPESNAADSDSAK</sequence>
<feature type="compositionally biased region" description="Low complexity" evidence="10">
    <location>
        <begin position="89"/>
        <end position="108"/>
    </location>
</feature>
<comment type="subcellular location">
    <subcellularLocation>
        <location evidence="1">Cell membrane</location>
        <topology evidence="1">Single-pass membrane protein</topology>
    </subcellularLocation>
</comment>
<dbReference type="STRING" id="1291742.LOOC260_115340"/>
<evidence type="ECO:0000256" key="3">
    <source>
        <dbReference type="ARBA" id="ARBA00022448"/>
    </source>
</evidence>
<comment type="similarity">
    <text evidence="2">Belongs to the YajC family.</text>
</comment>
<evidence type="ECO:0000313" key="12">
    <source>
        <dbReference type="EMBL" id="BAP86044.1"/>
    </source>
</evidence>
<evidence type="ECO:0000256" key="5">
    <source>
        <dbReference type="ARBA" id="ARBA00022692"/>
    </source>
</evidence>
<evidence type="ECO:0000256" key="10">
    <source>
        <dbReference type="SAM" id="MobiDB-lite"/>
    </source>
</evidence>
<evidence type="ECO:0000313" key="13">
    <source>
        <dbReference type="Proteomes" id="UP000031620"/>
    </source>
</evidence>
<keyword evidence="4" id="KW-1003">Cell membrane</keyword>
<evidence type="ECO:0000256" key="9">
    <source>
        <dbReference type="ARBA" id="ARBA00023136"/>
    </source>
</evidence>
<feature type="transmembrane region" description="Helical" evidence="11">
    <location>
        <begin position="6"/>
        <end position="22"/>
    </location>
</feature>
<gene>
    <name evidence="12" type="ORF">LOOC260_115340</name>
</gene>
<dbReference type="PRINTS" id="PR01853">
    <property type="entry name" value="YAJCTRNLCASE"/>
</dbReference>
<feature type="compositionally biased region" description="Polar residues" evidence="10">
    <location>
        <begin position="114"/>
        <end position="130"/>
    </location>
</feature>
<keyword evidence="3" id="KW-0813">Transport</keyword>
<evidence type="ECO:0000256" key="8">
    <source>
        <dbReference type="ARBA" id="ARBA00023010"/>
    </source>
</evidence>
<organism evidence="12 13">
    <name type="scientific">Paucilactobacillus hokkaidonensis JCM 18461</name>
    <dbReference type="NCBI Taxonomy" id="1291742"/>
    <lineage>
        <taxon>Bacteria</taxon>
        <taxon>Bacillati</taxon>
        <taxon>Bacillota</taxon>
        <taxon>Bacilli</taxon>
        <taxon>Lactobacillales</taxon>
        <taxon>Lactobacillaceae</taxon>
        <taxon>Paucilactobacillus</taxon>
    </lineage>
</organism>
<keyword evidence="5 11" id="KW-0812">Transmembrane</keyword>
<dbReference type="HOGENOM" id="CLU_116157_1_0_9"/>
<dbReference type="GO" id="GO:0005886">
    <property type="term" value="C:plasma membrane"/>
    <property type="evidence" value="ECO:0007669"/>
    <property type="project" value="UniProtKB-SubCell"/>
</dbReference>
<dbReference type="PANTHER" id="PTHR33909:SF1">
    <property type="entry name" value="SEC TRANSLOCON ACCESSORY COMPLEX SUBUNIT YAJC"/>
    <property type="match status" value="1"/>
</dbReference>
<dbReference type="InterPro" id="IPR003849">
    <property type="entry name" value="Preprotein_translocase_YajC"/>
</dbReference>
<dbReference type="SMART" id="SM01323">
    <property type="entry name" value="YajC"/>
    <property type="match status" value="1"/>
</dbReference>
<name>A0A0A1GYK7_9LACO</name>
<keyword evidence="8" id="KW-0811">Translocation</keyword>
<dbReference type="GO" id="GO:0015031">
    <property type="term" value="P:protein transport"/>
    <property type="evidence" value="ECO:0007669"/>
    <property type="project" value="UniProtKB-KW"/>
</dbReference>
<evidence type="ECO:0000256" key="11">
    <source>
        <dbReference type="SAM" id="Phobius"/>
    </source>
</evidence>
<evidence type="ECO:0000256" key="4">
    <source>
        <dbReference type="ARBA" id="ARBA00022475"/>
    </source>
</evidence>
<dbReference type="KEGG" id="lho:LOOC260_115340"/>
<proteinExistence type="inferred from homology"/>
<evidence type="ECO:0000256" key="1">
    <source>
        <dbReference type="ARBA" id="ARBA00004162"/>
    </source>
</evidence>